<dbReference type="InterPro" id="IPR037066">
    <property type="entry name" value="Plug_dom_sf"/>
</dbReference>
<evidence type="ECO:0000256" key="7">
    <source>
        <dbReference type="ARBA" id="ARBA00023237"/>
    </source>
</evidence>
<dbReference type="Gene3D" id="2.170.130.10">
    <property type="entry name" value="TonB-dependent receptor, plug domain"/>
    <property type="match status" value="1"/>
</dbReference>
<comment type="subcellular location">
    <subcellularLocation>
        <location evidence="1 8">Cell outer membrane</location>
        <topology evidence="1 8">Multi-pass membrane protein</topology>
    </subcellularLocation>
</comment>
<feature type="region of interest" description="Disordered" evidence="10">
    <location>
        <begin position="902"/>
        <end position="921"/>
    </location>
</feature>
<dbReference type="GO" id="GO:0009279">
    <property type="term" value="C:cell outer membrane"/>
    <property type="evidence" value="ECO:0007669"/>
    <property type="project" value="UniProtKB-SubCell"/>
</dbReference>
<evidence type="ECO:0000256" key="3">
    <source>
        <dbReference type="ARBA" id="ARBA00022452"/>
    </source>
</evidence>
<evidence type="ECO:0000256" key="5">
    <source>
        <dbReference type="ARBA" id="ARBA00023077"/>
    </source>
</evidence>
<dbReference type="InterPro" id="IPR023997">
    <property type="entry name" value="TonB-dep_OMP_SusC/RagA_CS"/>
</dbReference>
<dbReference type="OrthoDB" id="9768177at2"/>
<dbReference type="PROSITE" id="PS52016">
    <property type="entry name" value="TONB_DEPENDENT_REC_3"/>
    <property type="match status" value="1"/>
</dbReference>
<evidence type="ECO:0000313" key="14">
    <source>
        <dbReference type="Proteomes" id="UP000294814"/>
    </source>
</evidence>
<organism evidence="13 14">
    <name type="scientific">Flavobacterium rhamnosiphilum</name>
    <dbReference type="NCBI Taxonomy" id="2541724"/>
    <lineage>
        <taxon>Bacteria</taxon>
        <taxon>Pseudomonadati</taxon>
        <taxon>Bacteroidota</taxon>
        <taxon>Flavobacteriia</taxon>
        <taxon>Flavobacteriales</taxon>
        <taxon>Flavobacteriaceae</taxon>
        <taxon>Flavobacterium</taxon>
    </lineage>
</organism>
<dbReference type="EMBL" id="SMLG01000007">
    <property type="protein sequence ID" value="TDE43468.1"/>
    <property type="molecule type" value="Genomic_DNA"/>
</dbReference>
<dbReference type="PANTHER" id="PTHR30442">
    <property type="entry name" value="IRON III DICITRATE TRANSPORT PROTEIN FECA"/>
    <property type="match status" value="1"/>
</dbReference>
<gene>
    <name evidence="13" type="ORF">E0I26_10455</name>
</gene>
<keyword evidence="5 9" id="KW-0798">TonB box</keyword>
<dbReference type="InterPro" id="IPR012910">
    <property type="entry name" value="Plug_dom"/>
</dbReference>
<keyword evidence="4 8" id="KW-0812">Transmembrane</keyword>
<keyword evidence="13" id="KW-0675">Receptor</keyword>
<keyword evidence="3 8" id="KW-1134">Transmembrane beta strand</keyword>
<dbReference type="AlphaFoldDB" id="A0A4R5F697"/>
<evidence type="ECO:0000256" key="8">
    <source>
        <dbReference type="PROSITE-ProRule" id="PRU01360"/>
    </source>
</evidence>
<dbReference type="InterPro" id="IPR036942">
    <property type="entry name" value="Beta-barrel_TonB_sf"/>
</dbReference>
<keyword evidence="2 8" id="KW-0813">Transport</keyword>
<protein>
    <submittedName>
        <fullName evidence="13">TonB-dependent receptor</fullName>
    </submittedName>
</protein>
<comment type="caution">
    <text evidence="13">The sequence shown here is derived from an EMBL/GenBank/DDBJ whole genome shotgun (WGS) entry which is preliminary data.</text>
</comment>
<feature type="domain" description="TonB-dependent receptor-like beta-barrel" evidence="11">
    <location>
        <begin position="390"/>
        <end position="964"/>
    </location>
</feature>
<dbReference type="InterPro" id="IPR023996">
    <property type="entry name" value="TonB-dep_OMP_SusC/RagA"/>
</dbReference>
<dbReference type="Pfam" id="PF00593">
    <property type="entry name" value="TonB_dep_Rec_b-barrel"/>
    <property type="match status" value="1"/>
</dbReference>
<accession>A0A4R5F697</accession>
<dbReference type="Proteomes" id="UP000294814">
    <property type="component" value="Unassembled WGS sequence"/>
</dbReference>
<evidence type="ECO:0000256" key="9">
    <source>
        <dbReference type="RuleBase" id="RU003357"/>
    </source>
</evidence>
<dbReference type="Pfam" id="PF13715">
    <property type="entry name" value="CarbopepD_reg_2"/>
    <property type="match status" value="1"/>
</dbReference>
<proteinExistence type="inferred from homology"/>
<dbReference type="Pfam" id="PF07715">
    <property type="entry name" value="Plug"/>
    <property type="match status" value="1"/>
</dbReference>
<dbReference type="InterPro" id="IPR008969">
    <property type="entry name" value="CarboxyPept-like_regulatory"/>
</dbReference>
<dbReference type="GO" id="GO:0033214">
    <property type="term" value="P:siderophore-iron import into cell"/>
    <property type="evidence" value="ECO:0007669"/>
    <property type="project" value="TreeGrafter"/>
</dbReference>
<dbReference type="InterPro" id="IPR000531">
    <property type="entry name" value="Beta-barrel_TonB"/>
</dbReference>
<keyword evidence="6 8" id="KW-0472">Membrane</keyword>
<evidence type="ECO:0000259" key="11">
    <source>
        <dbReference type="Pfam" id="PF00593"/>
    </source>
</evidence>
<evidence type="ECO:0000259" key="12">
    <source>
        <dbReference type="Pfam" id="PF07715"/>
    </source>
</evidence>
<dbReference type="SUPFAM" id="SSF56935">
    <property type="entry name" value="Porins"/>
    <property type="match status" value="1"/>
</dbReference>
<evidence type="ECO:0000256" key="1">
    <source>
        <dbReference type="ARBA" id="ARBA00004571"/>
    </source>
</evidence>
<dbReference type="SUPFAM" id="SSF49464">
    <property type="entry name" value="Carboxypeptidase regulatory domain-like"/>
    <property type="match status" value="1"/>
</dbReference>
<keyword evidence="7 8" id="KW-0998">Cell outer membrane</keyword>
<feature type="domain" description="TonB-dependent receptor plug" evidence="12">
    <location>
        <begin position="111"/>
        <end position="215"/>
    </location>
</feature>
<dbReference type="PANTHER" id="PTHR30442:SF0">
    <property type="entry name" value="FE(3+) DICITRATE TRANSPORT PROTEIN FECA"/>
    <property type="match status" value="1"/>
</dbReference>
<evidence type="ECO:0000256" key="2">
    <source>
        <dbReference type="ARBA" id="ARBA00022448"/>
    </source>
</evidence>
<sequence length="1007" mass="109767">MRNFIFSFLALILLPAYMSGQVIKGQVLDSKGMAIPSAIIVATDSKTSTDTDFDGNFNINAKVGEVLKISMVGFDAISIKATVNSMRIILSESKDTELKEVVVIGYGTQKKSDITGSIAVVSQKDLSDRPNASAVSSLQGKVAGVSIINSGSPGGQPSISIRGIGSISGRDVLYVVDGVITNDISYLNPNDIDKMSVLKDASSSAIYGIRAANGVIVITTKLGKKGVAENIKFNYDSNIGFQTPTNVPQYANASDYVALYNEKLTFEGNSDPSKVLTLAQFNGANTNWMDEILKKSSFTNSHNIGMNGASEKAKYAMGLGYFTQDGIMNAGKGVSSGEDYKRITARFNGTYDVSDRFRIGGSLAYLKSDSNDANAPFQVARITPSVIPVYNTDGSYGTAPVSAGLGTAGNNNPRMMLDIFRGKSKTTRSLLSGFAEYDFFKDLTYKVNFSRDFETSSSYGYTPEFTPIGSAILSHSKLIENNGSRDNVLAENTLVWTKSFDKHRIVVLGGASRESRKTRNSSFSVIDVPFNGSDETLYLNLGTSLTNLLQNNAGAQGSETRFQSYFGRLQYAYDDKYLINATVRRDGASVYNFDGNQKSATFPSLGLGWVISKENFMKNSGLDFLKIKGSWGKLGNATITRQFDNTASNQAGAFFGNPSAVNTAISITQLVDPSIEWEVVTGTDLGFELRTFDNRLSVEGGYYIKETKDAIFNITNLTTSGLGGSYYTNAGSFENKGVEFSATWNDKIGEKFTYSVYGNLTTIKNEITSVIGGSFFNTGPSLFGNQIKRYENGQELGAYYGFQTDGVIQTQAEATALGSKVGAFKFKDLDENGVIDNEDKTFLGSPIPDVTYGFGINLAYSKIDFAVEFQGVAGNEIYNFNRNSRFGNENWDQDFVNNRWTTTNPTNSYPAANSDQTSSRPSSFYVEKGDYFRVRTIQLGYAIPENLLNKIKIQKLRFYLSAQNPFTAFKYNGFSPELGSQSIENLGVDNNAYPLSAIYSFGINLNF</sequence>
<dbReference type="RefSeq" id="WP_131916426.1">
    <property type="nucleotide sequence ID" value="NZ_SMLG01000007.1"/>
</dbReference>
<evidence type="ECO:0000256" key="6">
    <source>
        <dbReference type="ARBA" id="ARBA00023136"/>
    </source>
</evidence>
<name>A0A4R5F697_9FLAO</name>
<dbReference type="InterPro" id="IPR039426">
    <property type="entry name" value="TonB-dep_rcpt-like"/>
</dbReference>
<evidence type="ECO:0000256" key="4">
    <source>
        <dbReference type="ARBA" id="ARBA00022692"/>
    </source>
</evidence>
<comment type="similarity">
    <text evidence="8 9">Belongs to the TonB-dependent receptor family.</text>
</comment>
<evidence type="ECO:0000256" key="10">
    <source>
        <dbReference type="SAM" id="MobiDB-lite"/>
    </source>
</evidence>
<evidence type="ECO:0000313" key="13">
    <source>
        <dbReference type="EMBL" id="TDE43468.1"/>
    </source>
</evidence>
<dbReference type="NCBIfam" id="TIGR04056">
    <property type="entry name" value="OMP_RagA_SusC"/>
    <property type="match status" value="1"/>
</dbReference>
<dbReference type="NCBIfam" id="TIGR04057">
    <property type="entry name" value="SusC_RagA_signa"/>
    <property type="match status" value="1"/>
</dbReference>
<dbReference type="Gene3D" id="2.40.170.20">
    <property type="entry name" value="TonB-dependent receptor, beta-barrel domain"/>
    <property type="match status" value="1"/>
</dbReference>
<keyword evidence="14" id="KW-1185">Reference proteome</keyword>
<reference evidence="13 14" key="1">
    <citation type="submission" date="2019-03" db="EMBL/GenBank/DDBJ databases">
        <title>Novel species of Flavobacterium.</title>
        <authorList>
            <person name="Liu Q."/>
            <person name="Xin Y.-H."/>
        </authorList>
    </citation>
    <scope>NUCLEOTIDE SEQUENCE [LARGE SCALE GENOMIC DNA]</scope>
    <source>
        <strain evidence="13 14">LB3P52</strain>
    </source>
</reference>